<keyword evidence="1" id="KW-0328">Glycosyltransferase</keyword>
<dbReference type="PANTHER" id="PTHR45740:SF17">
    <property type="entry name" value="POLY [ADP-RIBOSE] POLYMERASE TANKYRASE-2-LIKE"/>
    <property type="match status" value="1"/>
</dbReference>
<evidence type="ECO:0000313" key="4">
    <source>
        <dbReference type="EMBL" id="OQR76068.1"/>
    </source>
</evidence>
<keyword evidence="1" id="KW-0808">Transferase</keyword>
<dbReference type="InParanoid" id="A0A1V9XRS9"/>
<dbReference type="Proteomes" id="UP000192247">
    <property type="component" value="Unassembled WGS sequence"/>
</dbReference>
<dbReference type="PROSITE" id="PS51059">
    <property type="entry name" value="PARP_CATALYTIC"/>
    <property type="match status" value="1"/>
</dbReference>
<dbReference type="Gene3D" id="3.90.228.10">
    <property type="match status" value="1"/>
</dbReference>
<reference evidence="4 5" key="1">
    <citation type="journal article" date="2017" name="Gigascience">
        <title>Draft genome of the honey bee ectoparasitic mite, Tropilaelaps mercedesae, is shaped by the parasitic life history.</title>
        <authorList>
            <person name="Dong X."/>
            <person name="Armstrong S.D."/>
            <person name="Xia D."/>
            <person name="Makepeace B.L."/>
            <person name="Darby A.C."/>
            <person name="Kadowaki T."/>
        </authorList>
    </citation>
    <scope>NUCLEOTIDE SEQUENCE [LARGE SCALE GENOMIC DNA]</scope>
    <source>
        <strain evidence="4">Wuxi-XJTLU</strain>
    </source>
</reference>
<dbReference type="InterPro" id="IPR001660">
    <property type="entry name" value="SAM"/>
</dbReference>
<proteinExistence type="predicted"/>
<gene>
    <name evidence="4" type="ORF">BIW11_03155</name>
</gene>
<evidence type="ECO:0000259" key="2">
    <source>
        <dbReference type="PROSITE" id="PS50105"/>
    </source>
</evidence>
<dbReference type="GO" id="GO:0005634">
    <property type="term" value="C:nucleus"/>
    <property type="evidence" value="ECO:0007669"/>
    <property type="project" value="TreeGrafter"/>
</dbReference>
<feature type="domain" description="SAM" evidence="2">
    <location>
        <begin position="121"/>
        <end position="184"/>
    </location>
</feature>
<keyword evidence="5" id="KW-1185">Reference proteome</keyword>
<evidence type="ECO:0000313" key="5">
    <source>
        <dbReference type="Proteomes" id="UP000192247"/>
    </source>
</evidence>
<organism evidence="4 5">
    <name type="scientific">Tropilaelaps mercedesae</name>
    <dbReference type="NCBI Taxonomy" id="418985"/>
    <lineage>
        <taxon>Eukaryota</taxon>
        <taxon>Metazoa</taxon>
        <taxon>Ecdysozoa</taxon>
        <taxon>Arthropoda</taxon>
        <taxon>Chelicerata</taxon>
        <taxon>Arachnida</taxon>
        <taxon>Acari</taxon>
        <taxon>Parasitiformes</taxon>
        <taxon>Mesostigmata</taxon>
        <taxon>Gamasina</taxon>
        <taxon>Dermanyssoidea</taxon>
        <taxon>Laelapidae</taxon>
        <taxon>Tropilaelaps</taxon>
    </lineage>
</organism>
<dbReference type="PROSITE" id="PS50105">
    <property type="entry name" value="SAM_DOMAIN"/>
    <property type="match status" value="1"/>
</dbReference>
<name>A0A1V9XRS9_9ACAR</name>
<dbReference type="EMBL" id="MNPL01005359">
    <property type="protein sequence ID" value="OQR76068.1"/>
    <property type="molecule type" value="Genomic_DNA"/>
</dbReference>
<dbReference type="OrthoDB" id="4772757at2759"/>
<dbReference type="SUPFAM" id="SSF56399">
    <property type="entry name" value="ADP-ribosylation"/>
    <property type="match status" value="1"/>
</dbReference>
<feature type="domain" description="PARP catalytic" evidence="3">
    <location>
        <begin position="220"/>
        <end position="425"/>
    </location>
</feature>
<dbReference type="InterPro" id="IPR013761">
    <property type="entry name" value="SAM/pointed_sf"/>
</dbReference>
<comment type="caution">
    <text evidence="4">The sequence shown here is derived from an EMBL/GenBank/DDBJ whole genome shotgun (WGS) entry which is preliminary data.</text>
</comment>
<sequence>MVDGTSPSSQNGSVVPDASQCLSSKGSWLMPGKSVGQNHSVDLDIPSAISLLSIYRRQQQRQQQPQAHVKNTSASANIVATATSMTHSPSIKSYNNNTANIPIVPSGISINAAAGISGNSLKLQQVLDLLDQLNLTSLEGVFVREHITIDVLAEMGHEELKQIGVHAYGHRHKIIKGVEKLLLPGDAGVLCSATSENALPNVGTVPSSTGTSSTVLIDLSADDIEFLAVAEETQESIGEHLDGGQAGGVFTRYNILKIQKVSNNRLLERYCHRRKEVAEENQSNANERMLFHGSPFVGAIVHKGFDERLSYMGGMFGAGIYFAENSSKSNQYVFGYCGGSGCAAHKNRSCYHCPRQMLMCRVTLGKAFLQFSAMKVAHAPPGHHSVVGRPSVGGLRFSEYVVYRGEQAYPEYLITYQIVPKDNSSCSVPHSSHC</sequence>
<dbReference type="AlphaFoldDB" id="A0A1V9XRS9"/>
<keyword evidence="1" id="KW-0520">NAD</keyword>
<dbReference type="Pfam" id="PF07647">
    <property type="entry name" value="SAM_2"/>
    <property type="match status" value="1"/>
</dbReference>
<dbReference type="Pfam" id="PF00644">
    <property type="entry name" value="PARP"/>
    <property type="match status" value="1"/>
</dbReference>
<dbReference type="SUPFAM" id="SSF47769">
    <property type="entry name" value="SAM/Pointed domain"/>
    <property type="match status" value="1"/>
</dbReference>
<evidence type="ECO:0000256" key="1">
    <source>
        <dbReference type="RuleBase" id="RU362114"/>
    </source>
</evidence>
<evidence type="ECO:0000259" key="3">
    <source>
        <dbReference type="PROSITE" id="PS51059"/>
    </source>
</evidence>
<dbReference type="InterPro" id="IPR012317">
    <property type="entry name" value="Poly(ADP-ribose)pol_cat_dom"/>
</dbReference>
<dbReference type="STRING" id="418985.A0A1V9XRS9"/>
<dbReference type="InterPro" id="IPR051712">
    <property type="entry name" value="ARTD-AVP"/>
</dbReference>
<protein>
    <recommendedName>
        <fullName evidence="1">Poly [ADP-ribose] polymerase</fullName>
        <shortName evidence="1">PARP</shortName>
        <ecNumber evidence="1">2.4.2.-</ecNumber>
    </recommendedName>
</protein>
<dbReference type="Gene3D" id="6.20.320.10">
    <property type="match status" value="1"/>
</dbReference>
<dbReference type="SMART" id="SM00454">
    <property type="entry name" value="SAM"/>
    <property type="match status" value="1"/>
</dbReference>
<dbReference type="EC" id="2.4.2.-" evidence="1"/>
<dbReference type="FunFam" id="3.90.228.10:FF:000001">
    <property type="entry name" value="Poly [ADP-ribose] polymerase tankyrase-2"/>
    <property type="match status" value="1"/>
</dbReference>
<dbReference type="Gene3D" id="1.10.150.50">
    <property type="entry name" value="Transcription Factor, Ets-1"/>
    <property type="match status" value="1"/>
</dbReference>
<accession>A0A1V9XRS9</accession>
<dbReference type="GO" id="GO:1990404">
    <property type="term" value="F:NAD+-protein mono-ADP-ribosyltransferase activity"/>
    <property type="evidence" value="ECO:0007669"/>
    <property type="project" value="TreeGrafter"/>
</dbReference>
<dbReference type="GO" id="GO:0003950">
    <property type="term" value="F:NAD+ poly-ADP-ribosyltransferase activity"/>
    <property type="evidence" value="ECO:0007669"/>
    <property type="project" value="UniProtKB-UniRule"/>
</dbReference>
<dbReference type="PANTHER" id="PTHR45740">
    <property type="entry name" value="POLY [ADP-RIBOSE] POLYMERASE"/>
    <property type="match status" value="1"/>
</dbReference>